<dbReference type="NCBIfam" id="TIGR01597">
    <property type="entry name" value="PYST-B"/>
    <property type="match status" value="1"/>
</dbReference>
<dbReference type="InterPro" id="IPR006484">
    <property type="entry name" value="PYST_B"/>
</dbReference>
<evidence type="ECO:0000313" key="3">
    <source>
        <dbReference type="EMBL" id="CAD2109182.1"/>
    </source>
</evidence>
<dbReference type="Pfam" id="PF09592">
    <property type="entry name" value="DUF2031"/>
    <property type="match status" value="1"/>
</dbReference>
<dbReference type="EMBL" id="LR865417">
    <property type="protein sequence ID" value="CAD2109182.1"/>
    <property type="molecule type" value="Genomic_DNA"/>
</dbReference>
<dbReference type="Proteomes" id="UP000515268">
    <property type="component" value="Chromosome PVPCR_12"/>
</dbReference>
<dbReference type="AlphaFoldDB" id="A0A6V7T6U1"/>
<protein>
    <submittedName>
        <fullName evidence="3">Fam-b protein</fullName>
    </submittedName>
</protein>
<keyword evidence="2" id="KW-0732">Signal</keyword>
<evidence type="ECO:0000256" key="1">
    <source>
        <dbReference type="SAM" id="Phobius"/>
    </source>
</evidence>
<dbReference type="OrthoDB" id="372897at2759"/>
<feature type="transmembrane region" description="Helical" evidence="1">
    <location>
        <begin position="194"/>
        <end position="221"/>
    </location>
</feature>
<keyword evidence="1" id="KW-0472">Membrane</keyword>
<name>A0A6V7T6U1_PLAVN</name>
<accession>A0A6V7T6U1</accession>
<feature type="chain" id="PRO_5028263404" evidence="2">
    <location>
        <begin position="25"/>
        <end position="241"/>
    </location>
</feature>
<organism evidence="3 4">
    <name type="scientific">Plasmodium vinckei petteri</name>
    <dbReference type="NCBI Taxonomy" id="138298"/>
    <lineage>
        <taxon>Eukaryota</taxon>
        <taxon>Sar</taxon>
        <taxon>Alveolata</taxon>
        <taxon>Apicomplexa</taxon>
        <taxon>Aconoidasida</taxon>
        <taxon>Haemosporida</taxon>
        <taxon>Plasmodiidae</taxon>
        <taxon>Plasmodium</taxon>
        <taxon>Plasmodium (Vinckeia)</taxon>
    </lineage>
</organism>
<gene>
    <name evidence="3" type="ORF">PVPCR_1200070</name>
</gene>
<evidence type="ECO:0000256" key="2">
    <source>
        <dbReference type="SAM" id="SignalP"/>
    </source>
</evidence>
<dbReference type="VEuPathDB" id="PlasmoDB:PVPCR_1200070"/>
<sequence length="241" mass="28384">MLKMKVNILKFVFFSIIICSFEYAKKELYFINGRNIYLERNIINFKNNRILVDADKEFDLNNFYESTFSLVNQLNDCNDDDEEITNLRNAIDSHIKNHKENNTLPNINNLDGKTKKLIHKIQKELNEVKKELDNKGNGELSIQPIQDKRVIKENENIFEIDKDKFRDKYYEVKLSGYYKKSKNISKYKKSKKKLIINVMLLIIAFFVIIASGAMKFLLLLIPCVPIILNNSDKVNQYRPES</sequence>
<keyword evidence="1" id="KW-0812">Transmembrane</keyword>
<feature type="signal peptide" evidence="2">
    <location>
        <begin position="1"/>
        <end position="24"/>
    </location>
</feature>
<proteinExistence type="predicted"/>
<reference evidence="3 4" key="1">
    <citation type="submission" date="2020-08" db="EMBL/GenBank/DDBJ databases">
        <authorList>
            <person name="Ramaprasad A."/>
        </authorList>
    </citation>
    <scope>NUCLEOTIDE SEQUENCE [LARGE SCALE GENOMIC DNA]</scope>
</reference>
<keyword evidence="4" id="KW-1185">Reference proteome</keyword>
<evidence type="ECO:0000313" key="4">
    <source>
        <dbReference type="Proteomes" id="UP000515268"/>
    </source>
</evidence>
<keyword evidence="1" id="KW-1133">Transmembrane helix</keyword>